<dbReference type="EMBL" id="FOGP01000002">
    <property type="protein sequence ID" value="SER44328.1"/>
    <property type="molecule type" value="Genomic_DNA"/>
</dbReference>
<evidence type="ECO:0000313" key="2">
    <source>
        <dbReference type="Proteomes" id="UP000199128"/>
    </source>
</evidence>
<reference evidence="2" key="1">
    <citation type="submission" date="2016-10" db="EMBL/GenBank/DDBJ databases">
        <authorList>
            <person name="Varghese N."/>
            <person name="Submissions S."/>
        </authorList>
    </citation>
    <scope>NUCLEOTIDE SEQUENCE [LARGE SCALE GENOMIC DNA]</scope>
    <source>
        <strain evidence="2">KHGC19</strain>
    </source>
</reference>
<dbReference type="AlphaFoldDB" id="A0A1H9P7Z4"/>
<gene>
    <name evidence="1" type="ORF">SAMN05216446_0878</name>
</gene>
<name>A0A1H9P7Z4_9ACTN</name>
<evidence type="ECO:0000313" key="1">
    <source>
        <dbReference type="EMBL" id="SER44328.1"/>
    </source>
</evidence>
<proteinExistence type="predicted"/>
<accession>A0A1H9P7Z4</accession>
<dbReference type="Proteomes" id="UP000199128">
    <property type="component" value="Unassembled WGS sequence"/>
</dbReference>
<protein>
    <submittedName>
        <fullName evidence="1">Uncharacterized protein</fullName>
    </submittedName>
</protein>
<organism evidence="1 2">
    <name type="scientific">Parafannyhessea umbonata</name>
    <dbReference type="NCBI Taxonomy" id="604330"/>
    <lineage>
        <taxon>Bacteria</taxon>
        <taxon>Bacillati</taxon>
        <taxon>Actinomycetota</taxon>
        <taxon>Coriobacteriia</taxon>
        <taxon>Coriobacteriales</taxon>
        <taxon>Atopobiaceae</taxon>
        <taxon>Parafannyhessea</taxon>
    </lineage>
</organism>
<sequence length="65" mass="7146">MVRSLVSKDAASLETLKHSPSSKRLTITACLSLSTVIPTAFRNSNNVWSSHNDSNVHELPHLCDK</sequence>